<name>A0A7G2EYT0_ARATH</name>
<evidence type="ECO:0000256" key="4">
    <source>
        <dbReference type="ARBA" id="ARBA00023015"/>
    </source>
</evidence>
<keyword evidence="5" id="KW-0238">DNA-binding</keyword>
<dbReference type="PANTHER" id="PTHR46481">
    <property type="entry name" value="ZINC FINGER BED DOMAIN-CONTAINING PROTEIN 4"/>
    <property type="match status" value="1"/>
</dbReference>
<dbReference type="SUPFAM" id="SSF57667">
    <property type="entry name" value="beta-beta-alpha zinc fingers"/>
    <property type="match status" value="1"/>
</dbReference>
<evidence type="ECO:0000259" key="9">
    <source>
        <dbReference type="PROSITE" id="PS50808"/>
    </source>
</evidence>
<evidence type="ECO:0000256" key="8">
    <source>
        <dbReference type="SAM" id="MobiDB-lite"/>
    </source>
</evidence>
<evidence type="ECO:0000256" key="6">
    <source>
        <dbReference type="ARBA" id="ARBA00023163"/>
    </source>
</evidence>
<keyword evidence="2 7" id="KW-0863">Zinc-finger</keyword>
<dbReference type="Proteomes" id="UP000516314">
    <property type="component" value="Chromosome 4"/>
</dbReference>
<dbReference type="InterPro" id="IPR012337">
    <property type="entry name" value="RNaseH-like_sf"/>
</dbReference>
<dbReference type="GO" id="GO:0008270">
    <property type="term" value="F:zinc ion binding"/>
    <property type="evidence" value="ECO:0007669"/>
    <property type="project" value="UniProtKB-KW"/>
</dbReference>
<evidence type="ECO:0000256" key="2">
    <source>
        <dbReference type="ARBA" id="ARBA00022771"/>
    </source>
</evidence>
<dbReference type="SUPFAM" id="SSF53098">
    <property type="entry name" value="Ribonuclease H-like"/>
    <property type="match status" value="1"/>
</dbReference>
<evidence type="ECO:0000256" key="1">
    <source>
        <dbReference type="ARBA" id="ARBA00022723"/>
    </source>
</evidence>
<dbReference type="InterPro" id="IPR025525">
    <property type="entry name" value="hAT-like_transposase_RNase-H"/>
</dbReference>
<reference evidence="10 11" key="1">
    <citation type="submission" date="2020-09" db="EMBL/GenBank/DDBJ databases">
        <authorList>
            <person name="Ashkenazy H."/>
        </authorList>
    </citation>
    <scope>NUCLEOTIDE SEQUENCE [LARGE SCALE GENOMIC DNA]</scope>
    <source>
        <strain evidence="11">cv. Cdm-0</strain>
    </source>
</reference>
<dbReference type="EMBL" id="LR881469">
    <property type="protein sequence ID" value="CAD5327230.1"/>
    <property type="molecule type" value="Genomic_DNA"/>
</dbReference>
<evidence type="ECO:0000313" key="11">
    <source>
        <dbReference type="Proteomes" id="UP000516314"/>
    </source>
</evidence>
<evidence type="ECO:0000313" key="10">
    <source>
        <dbReference type="EMBL" id="CAD5327230.1"/>
    </source>
</evidence>
<feature type="compositionally biased region" description="Acidic residues" evidence="8">
    <location>
        <begin position="9"/>
        <end position="20"/>
    </location>
</feature>
<feature type="region of interest" description="Disordered" evidence="8">
    <location>
        <begin position="1"/>
        <end position="53"/>
    </location>
</feature>
<protein>
    <submittedName>
        <fullName evidence="10">(thale cress) hypothetical protein</fullName>
    </submittedName>
</protein>
<feature type="domain" description="BED-type" evidence="9">
    <location>
        <begin position="53"/>
        <end position="113"/>
    </location>
</feature>
<keyword evidence="1" id="KW-0479">Metal-binding</keyword>
<dbReference type="PROSITE" id="PS50808">
    <property type="entry name" value="ZF_BED"/>
    <property type="match status" value="1"/>
</dbReference>
<dbReference type="InterPro" id="IPR003656">
    <property type="entry name" value="Znf_BED"/>
</dbReference>
<gene>
    <name evidence="10" type="ORF">AT9943_LOCUS14939</name>
</gene>
<dbReference type="InterPro" id="IPR036236">
    <property type="entry name" value="Znf_C2H2_sf"/>
</dbReference>
<evidence type="ECO:0000256" key="5">
    <source>
        <dbReference type="ARBA" id="ARBA00023125"/>
    </source>
</evidence>
<dbReference type="PANTHER" id="PTHR46481:SF2">
    <property type="entry name" value="BED-TYPE DOMAIN-CONTAINING PROTEIN"/>
    <property type="match status" value="1"/>
</dbReference>
<dbReference type="SMART" id="SM00614">
    <property type="entry name" value="ZnF_BED"/>
    <property type="match status" value="1"/>
</dbReference>
<dbReference type="AlphaFoldDB" id="A0A7G2EYT0"/>
<dbReference type="Pfam" id="PF14372">
    <property type="entry name" value="hAT-like_RNase-H"/>
    <property type="match status" value="1"/>
</dbReference>
<dbReference type="InterPro" id="IPR052035">
    <property type="entry name" value="ZnF_BED_domain_contain"/>
</dbReference>
<accession>A0A7G2EYT0</accession>
<evidence type="ECO:0000256" key="7">
    <source>
        <dbReference type="PROSITE-ProRule" id="PRU00027"/>
    </source>
</evidence>
<organism evidence="10 11">
    <name type="scientific">Arabidopsis thaliana</name>
    <name type="common">Mouse-ear cress</name>
    <dbReference type="NCBI Taxonomy" id="3702"/>
    <lineage>
        <taxon>Eukaryota</taxon>
        <taxon>Viridiplantae</taxon>
        <taxon>Streptophyta</taxon>
        <taxon>Embryophyta</taxon>
        <taxon>Tracheophyta</taxon>
        <taxon>Spermatophyta</taxon>
        <taxon>Magnoliopsida</taxon>
        <taxon>eudicotyledons</taxon>
        <taxon>Gunneridae</taxon>
        <taxon>Pentapetalae</taxon>
        <taxon>rosids</taxon>
        <taxon>malvids</taxon>
        <taxon>Brassicales</taxon>
        <taxon>Brassicaceae</taxon>
        <taxon>Camelineae</taxon>
        <taxon>Arabidopsis</taxon>
    </lineage>
</organism>
<keyword evidence="3" id="KW-0862">Zinc</keyword>
<dbReference type="Pfam" id="PF02892">
    <property type="entry name" value="zf-BED"/>
    <property type="match status" value="1"/>
</dbReference>
<sequence>MDSLSYENNNEDILGEEIDGDKDGPPPSSVRGKRTKSQRSSSSIPVKQRKRPAHRAVVWKHFDQKPNNLALSNCRYCKTEIGCDSVKSGTSEMTNHIKRCKLFKMYEESDKQKIIAGDSSGVMTAIKYNKWLFRRSVNEMLVLCELPFAFVESLGFRRFCANNLPMYQLHCRTTATKDCYGLYLQEKAALKELFDEWDIKKVFTVTVDNAKGNDKALRLFIDNLILRDPDALVKYGDYLHMRCCAHILNLIVKNGLAKAKHSIMAIRNAIKYVRSSGDRLKSFKSRVESGNATRGSLCLDVVTRWNSTYLMLTAAIKCRGAFEKMLAEDKLYNEYFMEKDEDNEDEDDESDEIDENARKRVGPPTFVSWEEVQRLCKFLKIFFNCTLSFSASKSVTSTICYNEIVNIERNLIRLAINGGTLLTTEAMAMRAKFEKYWDGLINMNPLVIIASVFDPRNKMQFASLCFDKLYGKDSLEANHLRSGIKDVMRKLYEEYVARLSTSSQADSGGATRSDLGEAADVSALFDLTDDDGYERMDSLYFEIVAETANEVASSELDMYLLEKPVPST</sequence>
<keyword evidence="4" id="KW-0805">Transcription regulation</keyword>
<keyword evidence="6" id="KW-0804">Transcription</keyword>
<evidence type="ECO:0000256" key="3">
    <source>
        <dbReference type="ARBA" id="ARBA00022833"/>
    </source>
</evidence>
<dbReference type="GO" id="GO:0003677">
    <property type="term" value="F:DNA binding"/>
    <property type="evidence" value="ECO:0007669"/>
    <property type="project" value="UniProtKB-KW"/>
</dbReference>
<proteinExistence type="predicted"/>